<proteinExistence type="predicted"/>
<dbReference type="AlphaFoldDB" id="A0A1I6V0V9"/>
<protein>
    <submittedName>
        <fullName evidence="2">Uncharacterized protein</fullName>
    </submittedName>
</protein>
<feature type="compositionally biased region" description="Acidic residues" evidence="1">
    <location>
        <begin position="9"/>
        <end position="23"/>
    </location>
</feature>
<name>A0A1I6V0V9_9EURY</name>
<keyword evidence="3" id="KW-1185">Reference proteome</keyword>
<sequence>MKPGAGDDLLSDDSEGDESEESADTGVNHDLLDPDEPAEETDLEPTDDTGSDSSDGYSLPWIHRRDTVKSDRPEIIQMHVRGETVNGERDLQDDVEDLLGEDVYALDVREAAYLVAMQHPEEVASQLREWGYDIE</sequence>
<organism evidence="2 3">
    <name type="scientific">Halostagnicola kamekurae</name>
    <dbReference type="NCBI Taxonomy" id="619731"/>
    <lineage>
        <taxon>Archaea</taxon>
        <taxon>Methanobacteriati</taxon>
        <taxon>Methanobacteriota</taxon>
        <taxon>Stenosarchaea group</taxon>
        <taxon>Halobacteria</taxon>
        <taxon>Halobacteriales</taxon>
        <taxon>Natrialbaceae</taxon>
        <taxon>Halostagnicola</taxon>
    </lineage>
</organism>
<gene>
    <name evidence="2" type="ORF">SAMN04488556_4235</name>
</gene>
<dbReference type="OrthoDB" id="205962at2157"/>
<dbReference type="Proteomes" id="UP000199199">
    <property type="component" value="Unassembled WGS sequence"/>
</dbReference>
<evidence type="ECO:0000256" key="1">
    <source>
        <dbReference type="SAM" id="MobiDB-lite"/>
    </source>
</evidence>
<evidence type="ECO:0000313" key="3">
    <source>
        <dbReference type="Proteomes" id="UP000199199"/>
    </source>
</evidence>
<dbReference type="EMBL" id="FOZS01000009">
    <property type="protein sequence ID" value="SFT07371.1"/>
    <property type="molecule type" value="Genomic_DNA"/>
</dbReference>
<dbReference type="Pfam" id="PF25925">
    <property type="entry name" value="DUF7970"/>
    <property type="match status" value="1"/>
</dbReference>
<feature type="compositionally biased region" description="Acidic residues" evidence="1">
    <location>
        <begin position="33"/>
        <end position="50"/>
    </location>
</feature>
<accession>A0A1I6V0V9</accession>
<dbReference type="InterPro" id="IPR058276">
    <property type="entry name" value="DUF7970"/>
</dbReference>
<evidence type="ECO:0000313" key="2">
    <source>
        <dbReference type="EMBL" id="SFT07371.1"/>
    </source>
</evidence>
<reference evidence="3" key="1">
    <citation type="submission" date="2016-10" db="EMBL/GenBank/DDBJ databases">
        <authorList>
            <person name="Varghese N."/>
            <person name="Submissions S."/>
        </authorList>
    </citation>
    <scope>NUCLEOTIDE SEQUENCE [LARGE SCALE GENOMIC DNA]</scope>
    <source>
        <strain evidence="3">DSM 22427</strain>
    </source>
</reference>
<dbReference type="RefSeq" id="WP_092907687.1">
    <property type="nucleotide sequence ID" value="NZ_FOZS01000009.1"/>
</dbReference>
<feature type="region of interest" description="Disordered" evidence="1">
    <location>
        <begin position="1"/>
        <end position="64"/>
    </location>
</feature>